<evidence type="ECO:0000256" key="4">
    <source>
        <dbReference type="PROSITE-ProRule" id="PRU00221"/>
    </source>
</evidence>
<dbReference type="GO" id="GO:0031932">
    <property type="term" value="C:TORC2 complex"/>
    <property type="evidence" value="ECO:0007669"/>
    <property type="project" value="InterPro"/>
</dbReference>
<keyword evidence="8" id="KW-1185">Reference proteome</keyword>
<reference evidence="7" key="1">
    <citation type="journal article" date="2020" name="Stud. Mycol.">
        <title>101 Dothideomycetes genomes: a test case for predicting lifestyles and emergence of pathogens.</title>
        <authorList>
            <person name="Haridas S."/>
            <person name="Albert R."/>
            <person name="Binder M."/>
            <person name="Bloem J."/>
            <person name="Labutti K."/>
            <person name="Salamov A."/>
            <person name="Andreopoulos B."/>
            <person name="Baker S."/>
            <person name="Barry K."/>
            <person name="Bills G."/>
            <person name="Bluhm B."/>
            <person name="Cannon C."/>
            <person name="Castanera R."/>
            <person name="Culley D."/>
            <person name="Daum C."/>
            <person name="Ezra D."/>
            <person name="Gonzalez J."/>
            <person name="Henrissat B."/>
            <person name="Kuo A."/>
            <person name="Liang C."/>
            <person name="Lipzen A."/>
            <person name="Lutzoni F."/>
            <person name="Magnuson J."/>
            <person name="Mondo S."/>
            <person name="Nolan M."/>
            <person name="Ohm R."/>
            <person name="Pangilinan J."/>
            <person name="Park H.-J."/>
            <person name="Ramirez L."/>
            <person name="Alfaro M."/>
            <person name="Sun H."/>
            <person name="Tritt A."/>
            <person name="Yoshinaga Y."/>
            <person name="Zwiers L.-H."/>
            <person name="Turgeon B."/>
            <person name="Goodwin S."/>
            <person name="Spatafora J."/>
            <person name="Crous P."/>
            <person name="Grigoriev I."/>
        </authorList>
    </citation>
    <scope>NUCLEOTIDE SEQUENCE</scope>
    <source>
        <strain evidence="7">CBS 207.26</strain>
    </source>
</reference>
<evidence type="ECO:0000259" key="6">
    <source>
        <dbReference type="PROSITE" id="PS50090"/>
    </source>
</evidence>
<dbReference type="InterPro" id="IPR001005">
    <property type="entry name" value="SANT/Myb"/>
</dbReference>
<evidence type="ECO:0000313" key="8">
    <source>
        <dbReference type="Proteomes" id="UP000800200"/>
    </source>
</evidence>
<dbReference type="InterPro" id="IPR036322">
    <property type="entry name" value="WD40_repeat_dom_sf"/>
</dbReference>
<feature type="compositionally biased region" description="Basic and acidic residues" evidence="5">
    <location>
        <begin position="1"/>
        <end position="10"/>
    </location>
</feature>
<dbReference type="Proteomes" id="UP000800200">
    <property type="component" value="Unassembled WGS sequence"/>
</dbReference>
<keyword evidence="3" id="KW-0677">Repeat</keyword>
<proteinExistence type="inferred from homology"/>
<dbReference type="PROSITE" id="PS50082">
    <property type="entry name" value="WD_REPEATS_2"/>
    <property type="match status" value="2"/>
</dbReference>
<dbReference type="Gene3D" id="1.10.10.60">
    <property type="entry name" value="Homeodomain-like"/>
    <property type="match status" value="1"/>
</dbReference>
<dbReference type="InterPro" id="IPR037588">
    <property type="entry name" value="MLST8"/>
</dbReference>
<dbReference type="InterPro" id="IPR019775">
    <property type="entry name" value="WD40_repeat_CS"/>
</dbReference>
<dbReference type="SMART" id="SM00320">
    <property type="entry name" value="WD40"/>
    <property type="match status" value="6"/>
</dbReference>
<evidence type="ECO:0000256" key="3">
    <source>
        <dbReference type="ARBA" id="ARBA00022737"/>
    </source>
</evidence>
<dbReference type="GO" id="GO:0031931">
    <property type="term" value="C:TORC1 complex"/>
    <property type="evidence" value="ECO:0007669"/>
    <property type="project" value="InterPro"/>
</dbReference>
<dbReference type="PROSITE" id="PS50294">
    <property type="entry name" value="WD_REPEATS_REGION"/>
    <property type="match status" value="1"/>
</dbReference>
<dbReference type="PANTHER" id="PTHR19842:SF2">
    <property type="entry name" value="WD REPEAT PROTEIN (AFU_ORTHOLOGUE AFUA_5G04300)"/>
    <property type="match status" value="1"/>
</dbReference>
<dbReference type="PROSITE" id="PS00678">
    <property type="entry name" value="WD_REPEATS_1"/>
    <property type="match status" value="1"/>
</dbReference>
<evidence type="ECO:0000256" key="2">
    <source>
        <dbReference type="ARBA" id="ARBA00022574"/>
    </source>
</evidence>
<dbReference type="EMBL" id="ML994646">
    <property type="protein sequence ID" value="KAF2182794.1"/>
    <property type="molecule type" value="Genomic_DNA"/>
</dbReference>
<name>A0A6A6DT72_9PEZI</name>
<dbReference type="Gene3D" id="2.130.10.10">
    <property type="entry name" value="YVTN repeat-like/Quinoprotein amine dehydrogenase"/>
    <property type="match status" value="1"/>
</dbReference>
<dbReference type="GO" id="GO:0032956">
    <property type="term" value="P:regulation of actin cytoskeleton organization"/>
    <property type="evidence" value="ECO:0007669"/>
    <property type="project" value="TreeGrafter"/>
</dbReference>
<dbReference type="SUPFAM" id="SSF46689">
    <property type="entry name" value="Homeodomain-like"/>
    <property type="match status" value="1"/>
</dbReference>
<gene>
    <name evidence="7" type="ORF">K469DRAFT_751934</name>
</gene>
<protein>
    <submittedName>
        <fullName evidence="7">WD40 repeat-like protein</fullName>
    </submittedName>
</protein>
<dbReference type="PANTHER" id="PTHR19842">
    <property type="entry name" value="G BETA-LIKE PROTEIN GBL"/>
    <property type="match status" value="1"/>
</dbReference>
<feature type="repeat" description="WD" evidence="4">
    <location>
        <begin position="877"/>
        <end position="905"/>
    </location>
</feature>
<feature type="repeat" description="WD" evidence="4">
    <location>
        <begin position="1137"/>
        <end position="1170"/>
    </location>
</feature>
<dbReference type="InterPro" id="IPR015943">
    <property type="entry name" value="WD40/YVTN_repeat-like_dom_sf"/>
</dbReference>
<feature type="region of interest" description="Disordered" evidence="5">
    <location>
        <begin position="1"/>
        <end position="38"/>
    </location>
</feature>
<evidence type="ECO:0000313" key="7">
    <source>
        <dbReference type="EMBL" id="KAF2182794.1"/>
    </source>
</evidence>
<dbReference type="SUPFAM" id="SSF50978">
    <property type="entry name" value="WD40 repeat-like"/>
    <property type="match status" value="1"/>
</dbReference>
<feature type="region of interest" description="Disordered" evidence="5">
    <location>
        <begin position="192"/>
        <end position="212"/>
    </location>
</feature>
<dbReference type="OrthoDB" id="10248252at2759"/>
<keyword evidence="2 4" id="KW-0853">WD repeat</keyword>
<sequence>MEVSDWRDMIDLTNDSDGDDGPLTALMAPPKTRQTPVPLPENVRHLYESSPSSFGIANPSPSCASPYPAPKAKNATLNGNRATTNGAGGRHIGTTEPNYVPVFSDARRGVVKDASSHEQAGKRRKLSKSEINKSEIPLLGIRKSEVPLPRARKSEVPLPGVVHGSSVKGKENGHSYTIGGGGFEAHRASGGIHQKSDSLRGISHSNGDTRLRNMNHVPTIRTLNEELNTKPKTSSTLGEDFNNASRALHIGRMSTDNGPAFGSYGTDSNLLRDPTIARSGVAREENTRMEYSSLGADGTASTQDAQMMLDTFKARANPIEKPTKVPDLSSGIHEGKLEKARQLSCAASAQALQEPKSASTFSTRVDLAQHTLSEIAGNLLDEPTPASQTEGRGMGVRYTTEDDHLLIFLKEVKKMRWKEITQYFPNRNPYTVQTRYSHYLNKRDRSQDPVRLKLPREFAAEARIDWATVHEEYPGPGEIVSLARESASLNRHIHHEDRSHPGLDSISNPLLRGNTSVYEHVYHTDRPRRSIQAVNYTWPRRNRALHPIEDPIDDESPHPQSASMSIQLRSTEASEEPLFPEPVAPVARPLEMDFEQEDSRIALSASKAPQDTLPYLEFLQRQSLRRGLQRGEWEQLSGRDWQGSVLHVDFQNEELEIIERTALKILNPVHAPQSNSRRKRLQRLLQNQPEHKLLKLLHEVRGRIKTRNHESIIAFVSDVKSGRVNAIPHIERVGAVRPTRKFTSNPRPSTSSVVRQRELSLQSRRGWKAASTPVSYQMKNSIYDTLGPAYSYTGASSDVHTVAWSPDGQCFAAGAVCVTDPDSMQYNRKNNLLYGDVTNKVIHELNEHSVDRERTASGPNSTHAMHASQDPILYTTVSMVQFSPDGQYMFSAGYDKHACIWQTKSDGSQPELLKALRHKAKVDLLTVSCTGLVATAAKKWTSNAVKVITINSPDDIQRASFTSQKAKERPDLNILPTALRFEPNYGRLLLGGFGANLREDRLDTSGDICLWDVETTQQLNVYGSTKNVFDVAFNPCQREAPLFAIGCVAGGNVNRGTRSTVRLYDSRSYGKYTMLMELECPALDMNDVAYCPYDENLIAAGCTDGSTYIWDIRRPNNIMYRLSHGKSLMPLDEYQHRESTDTGVRFLSWGNNATRLYTGSSDGVVKIWDVVSSANDVFIKDIVTLDSGIMSGAFSPDKSGLLLGEVNGSINVLEVGRDDCSSKDVEKLRYIPHELEVDADTQSVPQNPQSGVAIASELFSTGQIITKPIGGLPVRQALQGPGYSGPFDNNIDAPYLREQAFEFQLSLARTPGPQCSIPSCKDGIVKVTSEEIGDSGRSADRIPDELRKQWMMVGSELSVIPGKTKCTECGRPARPLESQAEVGESLLCERCSFTCFRCGTRNKIHPETEELHCEVCQRVWEIGALGYECVKDSSSTANVTDVPVLKRFGKGIMKANAKGNDDATFGDEMNALTDYYHSLAIDRPASPPL</sequence>
<comment type="similarity">
    <text evidence="1">Belongs to the WD repeat LST8 family.</text>
</comment>
<dbReference type="InterPro" id="IPR001680">
    <property type="entry name" value="WD40_rpt"/>
</dbReference>
<dbReference type="Pfam" id="PF00400">
    <property type="entry name" value="WD40"/>
    <property type="match status" value="4"/>
</dbReference>
<evidence type="ECO:0000256" key="5">
    <source>
        <dbReference type="SAM" id="MobiDB-lite"/>
    </source>
</evidence>
<dbReference type="InterPro" id="IPR009057">
    <property type="entry name" value="Homeodomain-like_sf"/>
</dbReference>
<accession>A0A6A6DT72</accession>
<evidence type="ECO:0000256" key="1">
    <source>
        <dbReference type="ARBA" id="ARBA00009890"/>
    </source>
</evidence>
<dbReference type="PROSITE" id="PS50090">
    <property type="entry name" value="MYB_LIKE"/>
    <property type="match status" value="1"/>
</dbReference>
<organism evidence="7 8">
    <name type="scientific">Zopfia rhizophila CBS 207.26</name>
    <dbReference type="NCBI Taxonomy" id="1314779"/>
    <lineage>
        <taxon>Eukaryota</taxon>
        <taxon>Fungi</taxon>
        <taxon>Dikarya</taxon>
        <taxon>Ascomycota</taxon>
        <taxon>Pezizomycotina</taxon>
        <taxon>Dothideomycetes</taxon>
        <taxon>Dothideomycetes incertae sedis</taxon>
        <taxon>Zopfiaceae</taxon>
        <taxon>Zopfia</taxon>
    </lineage>
</organism>
<feature type="domain" description="Myb-like" evidence="6">
    <location>
        <begin position="397"/>
        <end position="440"/>
    </location>
</feature>
<dbReference type="GO" id="GO:0031929">
    <property type="term" value="P:TOR signaling"/>
    <property type="evidence" value="ECO:0007669"/>
    <property type="project" value="InterPro"/>
</dbReference>